<proteinExistence type="predicted"/>
<keyword evidence="1" id="KW-0732">Signal</keyword>
<organism evidence="3 4">
    <name type="scientific">Paenibacillus sambharensis</name>
    <dbReference type="NCBI Taxonomy" id="1803190"/>
    <lineage>
        <taxon>Bacteria</taxon>
        <taxon>Bacillati</taxon>
        <taxon>Bacillota</taxon>
        <taxon>Bacilli</taxon>
        <taxon>Bacillales</taxon>
        <taxon>Paenibacillaceae</taxon>
        <taxon>Paenibacillus</taxon>
    </lineage>
</organism>
<evidence type="ECO:0000313" key="4">
    <source>
        <dbReference type="Proteomes" id="UP000249522"/>
    </source>
</evidence>
<keyword evidence="4" id="KW-1185">Reference proteome</keyword>
<dbReference type="Proteomes" id="UP000249522">
    <property type="component" value="Unassembled WGS sequence"/>
</dbReference>
<dbReference type="PROSITE" id="PS51910">
    <property type="entry name" value="GH18_2"/>
    <property type="match status" value="1"/>
</dbReference>
<comment type="caution">
    <text evidence="3">The sequence shown here is derived from an EMBL/GenBank/DDBJ whole genome shotgun (WGS) entry which is preliminary data.</text>
</comment>
<feature type="chain" id="PRO_5038903724" evidence="1">
    <location>
        <begin position="23"/>
        <end position="415"/>
    </location>
</feature>
<gene>
    <name evidence="3" type="ORF">DNH61_05480</name>
</gene>
<dbReference type="InterPro" id="IPR001223">
    <property type="entry name" value="Glyco_hydro18_cat"/>
</dbReference>
<name>A0A2W1LBW3_9BACL</name>
<feature type="signal peptide" evidence="1">
    <location>
        <begin position="1"/>
        <end position="22"/>
    </location>
</feature>
<dbReference type="PANTHER" id="PTHR46066:SF2">
    <property type="entry name" value="CHITINASE DOMAIN-CONTAINING PROTEIN 1"/>
    <property type="match status" value="1"/>
</dbReference>
<dbReference type="AlphaFoldDB" id="A0A2W1LBW3"/>
<feature type="domain" description="GH18" evidence="2">
    <location>
        <begin position="154"/>
        <end position="414"/>
    </location>
</feature>
<accession>A0A2W1LBW3</accession>
<dbReference type="InterPro" id="IPR012854">
    <property type="entry name" value="Cu_amine_oxidase-like_N"/>
</dbReference>
<evidence type="ECO:0000256" key="1">
    <source>
        <dbReference type="SAM" id="SignalP"/>
    </source>
</evidence>
<dbReference type="Gene3D" id="3.20.20.80">
    <property type="entry name" value="Glycosidases"/>
    <property type="match status" value="1"/>
</dbReference>
<dbReference type="InterPro" id="IPR036582">
    <property type="entry name" value="Mao_N_sf"/>
</dbReference>
<keyword evidence="3" id="KW-0378">Hydrolase</keyword>
<dbReference type="Pfam" id="PF00704">
    <property type="entry name" value="Glyco_hydro_18"/>
    <property type="match status" value="1"/>
</dbReference>
<dbReference type="RefSeq" id="WP_111145667.1">
    <property type="nucleotide sequence ID" value="NZ_QKRB01000036.1"/>
</dbReference>
<evidence type="ECO:0000313" key="3">
    <source>
        <dbReference type="EMBL" id="PZD96656.1"/>
    </source>
</evidence>
<dbReference type="GO" id="GO:0005975">
    <property type="term" value="P:carbohydrate metabolic process"/>
    <property type="evidence" value="ECO:0007669"/>
    <property type="project" value="InterPro"/>
</dbReference>
<dbReference type="SUPFAM" id="SSF51445">
    <property type="entry name" value="(Trans)glycosidases"/>
    <property type="match status" value="1"/>
</dbReference>
<dbReference type="PANTHER" id="PTHR46066">
    <property type="entry name" value="CHITINASE DOMAIN-CONTAINING PROTEIN 1 FAMILY MEMBER"/>
    <property type="match status" value="1"/>
</dbReference>
<dbReference type="OrthoDB" id="9769314at2"/>
<sequence length="415" mass="44759">MKRACAIVLSTALMFGSSAALANPAATAAPRVSILLDDYALPFPAEPMITQGTTMVPFRAIAEALGIKVTWNQSRQEITATSKRQENAPKVVLTVGSRQAKVNGQPVNLSVAPLTQQGHTLIPLSFFSQQFGAGVGWDQKSRTVSITSPRSDMYTLGFYALSSFDERAMLPELDAAAFGWSRIDKEGNFTISGAEYRWPQAAGSITPESIVQDAAAQGTLPYLMVYSGDSSGELTKNLEDPALQEQTVNSIVDTAVQKGFKGINLDLEGLGWSGDKAKAMSDYNEFVKKLSAKAKANGLKLGVVLHPLNSAYTGYDYAALGKLADELIIMAYEYEGGKKPEPLNKVDEAIRLALKETSKDKLVLGISLDSENAKSVNAKIGLAKRYDLKGIALWRLGIIGQEAWQAMHQAIEFKG</sequence>
<reference evidence="3 4" key="1">
    <citation type="submission" date="2018-06" db="EMBL/GenBank/DDBJ databases">
        <title>Paenibacillus imtechensis sp. nov.</title>
        <authorList>
            <person name="Pinnaka A.K."/>
            <person name="Singh H."/>
            <person name="Kaur M."/>
        </authorList>
    </citation>
    <scope>NUCLEOTIDE SEQUENCE [LARGE SCALE GENOMIC DNA]</scope>
    <source>
        <strain evidence="3 4">SMB1</strain>
    </source>
</reference>
<dbReference type="InterPro" id="IPR017853">
    <property type="entry name" value="GH"/>
</dbReference>
<dbReference type="EMBL" id="QKRB01000036">
    <property type="protein sequence ID" value="PZD96656.1"/>
    <property type="molecule type" value="Genomic_DNA"/>
</dbReference>
<dbReference type="GO" id="GO:0016787">
    <property type="term" value="F:hydrolase activity"/>
    <property type="evidence" value="ECO:0007669"/>
    <property type="project" value="UniProtKB-KW"/>
</dbReference>
<evidence type="ECO:0000259" key="2">
    <source>
        <dbReference type="PROSITE" id="PS51910"/>
    </source>
</evidence>
<dbReference type="SUPFAM" id="SSF55383">
    <property type="entry name" value="Copper amine oxidase, domain N"/>
    <property type="match status" value="1"/>
</dbReference>
<protein>
    <submittedName>
        <fullName evidence="3">Glycosyl hydrolase</fullName>
    </submittedName>
</protein>
<dbReference type="Gene3D" id="3.30.457.10">
    <property type="entry name" value="Copper amine oxidase-like, N-terminal domain"/>
    <property type="match status" value="1"/>
</dbReference>
<dbReference type="Pfam" id="PF07833">
    <property type="entry name" value="Cu_amine_oxidN1"/>
    <property type="match status" value="1"/>
</dbReference>